<protein>
    <submittedName>
        <fullName evidence="2">Putative acetyltransferase</fullName>
    </submittedName>
</protein>
<keyword evidence="2" id="KW-0808">Transferase</keyword>
<reference evidence="2 3" key="1">
    <citation type="submission" date="2015-09" db="EMBL/GenBank/DDBJ databases">
        <authorList>
            <consortium name="Swine Surveillance"/>
        </authorList>
    </citation>
    <scope>NUCLEOTIDE SEQUENCE [LARGE SCALE GENOMIC DNA]</scope>
    <source>
        <strain evidence="2 3">CECT 7648</strain>
    </source>
</reference>
<dbReference type="InterPro" id="IPR000182">
    <property type="entry name" value="GNAT_dom"/>
</dbReference>
<keyword evidence="3" id="KW-1185">Reference proteome</keyword>
<evidence type="ECO:0000259" key="1">
    <source>
        <dbReference type="PROSITE" id="PS51186"/>
    </source>
</evidence>
<dbReference type="OrthoDB" id="9797417at2"/>
<dbReference type="EMBL" id="CYSE01000001">
    <property type="protein sequence ID" value="CUH75875.1"/>
    <property type="molecule type" value="Genomic_DNA"/>
</dbReference>
<dbReference type="AlphaFoldDB" id="A0A0P1G274"/>
<name>A0A0P1G274_9RHOB</name>
<dbReference type="RefSeq" id="WP_058246183.1">
    <property type="nucleotide sequence ID" value="NZ_CYSE01000001.1"/>
</dbReference>
<dbReference type="Gene3D" id="3.40.630.30">
    <property type="match status" value="1"/>
</dbReference>
<dbReference type="InterPro" id="IPR016181">
    <property type="entry name" value="Acyl_CoA_acyltransferase"/>
</dbReference>
<evidence type="ECO:0000313" key="2">
    <source>
        <dbReference type="EMBL" id="CUH75875.1"/>
    </source>
</evidence>
<dbReference type="PROSITE" id="PS51186">
    <property type="entry name" value="GNAT"/>
    <property type="match status" value="1"/>
</dbReference>
<dbReference type="GO" id="GO:0016747">
    <property type="term" value="F:acyltransferase activity, transferring groups other than amino-acyl groups"/>
    <property type="evidence" value="ECO:0007669"/>
    <property type="project" value="InterPro"/>
</dbReference>
<dbReference type="Proteomes" id="UP000054935">
    <property type="component" value="Unassembled WGS sequence"/>
</dbReference>
<feature type="domain" description="N-acetyltransferase" evidence="1">
    <location>
        <begin position="5"/>
        <end position="143"/>
    </location>
</feature>
<evidence type="ECO:0000313" key="3">
    <source>
        <dbReference type="Proteomes" id="UP000054935"/>
    </source>
</evidence>
<accession>A0A0P1G274</accession>
<gene>
    <name evidence="2" type="ORF">TRN7648_00669</name>
</gene>
<dbReference type="Pfam" id="PF13508">
    <property type="entry name" value="Acetyltransf_7"/>
    <property type="match status" value="1"/>
</dbReference>
<dbReference type="STRING" id="441103.TRN7648_00669"/>
<sequence length="143" mass="16154">MTAPEPIRRATRADIPAMTRIVCDWEVEVPFVATPAQPEVIEPIIQDTFDARQMYVVGEPVDGYMSLDPVENKIGAIYLTRRGTGMGKRLIDLAKEGRDTLWLTVFTENTRAQAFYRREGFVVTGTIPATDAMAETLKMEWTR</sequence>
<organism evidence="2 3">
    <name type="scientific">Tropicibacter naphthalenivorans</name>
    <dbReference type="NCBI Taxonomy" id="441103"/>
    <lineage>
        <taxon>Bacteria</taxon>
        <taxon>Pseudomonadati</taxon>
        <taxon>Pseudomonadota</taxon>
        <taxon>Alphaproteobacteria</taxon>
        <taxon>Rhodobacterales</taxon>
        <taxon>Roseobacteraceae</taxon>
        <taxon>Tropicibacter</taxon>
    </lineage>
</organism>
<dbReference type="SUPFAM" id="SSF55729">
    <property type="entry name" value="Acyl-CoA N-acyltransferases (Nat)"/>
    <property type="match status" value="1"/>
</dbReference>
<proteinExistence type="predicted"/>